<feature type="region of interest" description="Disordered" evidence="1">
    <location>
        <begin position="342"/>
        <end position="379"/>
    </location>
</feature>
<sequence length="603" mass="68048">MTSLPQELLERIVSFADRQTNANLLTVSRNFHVAVERVEFPRSIDVNCHNLDKLLELYHGHRLALLRKVTFEVSFPELKHSPEAPLACRETPEDLQAMDKDFTRQIKALFTALDTLQERASSSSSESQLRRLSLEIQMARQTDDGNKPCHHRRFTSWRLHLLDPDTTLPALPSVHSFRFQAKSHTHYSPFDHQIRPVDLCAILAIIAKLPNLEDLDLPYLYERPPPCHYDAICDHYDKPWPGPLRDARHDFARRILSSSPASPFAPSGLRTARLHFFEVQQHGPSFDQRCRRGGKLLLPDLVHPLPSDPLSAALRRFSQGLVELDLRATADETLFWPASTSLAEGEAAEEEGEGGVGGEGGAGGAGGEGGGGASGEGAEMPYWPRLKSMRVELNIARPDGSYWFTGRQSDDSSSSNERGYPVDSSSSSSSSSFSQHYPPIGPDAADEEWDRVWNREWAPRTGCGMSGMESVREYVFRIAPAAEHVERLLTAFARAVRRMPVLREAQVFSVLTNEECRDREDEDTDEWDSDILDVCDDEWHIFVWGVRYVVDDGGERSVEWRVGDDGWRPGREVLDGFGEGVRHVWLPTKYSMMRMMNGRLHGY</sequence>
<accession>A0A5N5CZ38</accession>
<name>A0A5N5CZ38_9PEZI</name>
<dbReference type="Proteomes" id="UP000325902">
    <property type="component" value="Unassembled WGS sequence"/>
</dbReference>
<feature type="compositionally biased region" description="Gly residues" evidence="1">
    <location>
        <begin position="354"/>
        <end position="375"/>
    </location>
</feature>
<protein>
    <recommendedName>
        <fullName evidence="2">F-box domain-containing protein</fullName>
    </recommendedName>
</protein>
<dbReference type="InterPro" id="IPR001810">
    <property type="entry name" value="F-box_dom"/>
</dbReference>
<reference evidence="3 4" key="1">
    <citation type="journal article" date="2019" name="Sci. Rep.">
        <title>A multi-omics analysis of the grapevine pathogen Lasiodiplodia theobromae reveals that temperature affects the expression of virulence- and pathogenicity-related genes.</title>
        <authorList>
            <person name="Felix C."/>
            <person name="Meneses R."/>
            <person name="Goncalves M.F.M."/>
            <person name="Tilleman L."/>
            <person name="Duarte A.S."/>
            <person name="Jorrin-Novo J.V."/>
            <person name="Van de Peer Y."/>
            <person name="Deforce D."/>
            <person name="Van Nieuwerburgh F."/>
            <person name="Esteves A.C."/>
            <person name="Alves A."/>
        </authorList>
    </citation>
    <scope>NUCLEOTIDE SEQUENCE [LARGE SCALE GENOMIC DNA]</scope>
    <source>
        <strain evidence="3 4">LA-SOL3</strain>
    </source>
</reference>
<evidence type="ECO:0000313" key="3">
    <source>
        <dbReference type="EMBL" id="KAB2570623.1"/>
    </source>
</evidence>
<comment type="caution">
    <text evidence="3">The sequence shown here is derived from an EMBL/GenBank/DDBJ whole genome shotgun (WGS) entry which is preliminary data.</text>
</comment>
<dbReference type="PROSITE" id="PS50181">
    <property type="entry name" value="FBOX"/>
    <property type="match status" value="1"/>
</dbReference>
<evidence type="ECO:0000259" key="2">
    <source>
        <dbReference type="PROSITE" id="PS50181"/>
    </source>
</evidence>
<feature type="domain" description="F-box" evidence="2">
    <location>
        <begin position="1"/>
        <end position="44"/>
    </location>
</feature>
<dbReference type="EMBL" id="VCHE01000129">
    <property type="protein sequence ID" value="KAB2570623.1"/>
    <property type="molecule type" value="Genomic_DNA"/>
</dbReference>
<evidence type="ECO:0000313" key="4">
    <source>
        <dbReference type="Proteomes" id="UP000325902"/>
    </source>
</evidence>
<dbReference type="AlphaFoldDB" id="A0A5N5CZ38"/>
<feature type="compositionally biased region" description="Low complexity" evidence="1">
    <location>
        <begin position="424"/>
        <end position="434"/>
    </location>
</feature>
<proteinExistence type="predicted"/>
<organism evidence="3 4">
    <name type="scientific">Lasiodiplodia theobromae</name>
    <dbReference type="NCBI Taxonomy" id="45133"/>
    <lineage>
        <taxon>Eukaryota</taxon>
        <taxon>Fungi</taxon>
        <taxon>Dikarya</taxon>
        <taxon>Ascomycota</taxon>
        <taxon>Pezizomycotina</taxon>
        <taxon>Dothideomycetes</taxon>
        <taxon>Dothideomycetes incertae sedis</taxon>
        <taxon>Botryosphaeriales</taxon>
        <taxon>Botryosphaeriaceae</taxon>
        <taxon>Lasiodiplodia</taxon>
    </lineage>
</organism>
<dbReference type="OrthoDB" id="5985073at2759"/>
<gene>
    <name evidence="3" type="ORF">DBV05_g10711</name>
</gene>
<keyword evidence="4" id="KW-1185">Reference proteome</keyword>
<evidence type="ECO:0000256" key="1">
    <source>
        <dbReference type="SAM" id="MobiDB-lite"/>
    </source>
</evidence>
<feature type="region of interest" description="Disordered" evidence="1">
    <location>
        <begin position="402"/>
        <end position="445"/>
    </location>
</feature>